<dbReference type="InterPro" id="IPR002477">
    <property type="entry name" value="Peptidoglycan-bd-like"/>
</dbReference>
<feature type="region of interest" description="Disordered" evidence="2">
    <location>
        <begin position="117"/>
        <end position="136"/>
    </location>
</feature>
<evidence type="ECO:0000259" key="3">
    <source>
        <dbReference type="Pfam" id="PF01471"/>
    </source>
</evidence>
<dbReference type="Gene3D" id="1.10.101.10">
    <property type="entry name" value="PGBD-like superfamily/PGBD"/>
    <property type="match status" value="1"/>
</dbReference>
<gene>
    <name evidence="4" type="ORF">MAE02_02330</name>
</gene>
<evidence type="ECO:0000313" key="4">
    <source>
        <dbReference type="EMBL" id="GEO12537.1"/>
    </source>
</evidence>
<feature type="compositionally biased region" description="Polar residues" evidence="2">
    <location>
        <begin position="125"/>
        <end position="134"/>
    </location>
</feature>
<name>A0A512BL14_9HYPH</name>
<evidence type="ECO:0000256" key="1">
    <source>
        <dbReference type="SAM" id="Coils"/>
    </source>
</evidence>
<accession>A0A512BL14</accession>
<dbReference type="SUPFAM" id="SSF47090">
    <property type="entry name" value="PGBD-like"/>
    <property type="match status" value="1"/>
</dbReference>
<proteinExistence type="predicted"/>
<keyword evidence="5" id="KW-1185">Reference proteome</keyword>
<dbReference type="Proteomes" id="UP000321085">
    <property type="component" value="Unassembled WGS sequence"/>
</dbReference>
<dbReference type="Pfam" id="PF01471">
    <property type="entry name" value="PG_binding_1"/>
    <property type="match status" value="1"/>
</dbReference>
<reference evidence="4 5" key="1">
    <citation type="submission" date="2019-07" db="EMBL/GenBank/DDBJ databases">
        <title>Whole genome shotgun sequence of Microvirga aerophila NBRC 106136.</title>
        <authorList>
            <person name="Hosoyama A."/>
            <person name="Uohara A."/>
            <person name="Ohji S."/>
            <person name="Ichikawa N."/>
        </authorList>
    </citation>
    <scope>NUCLEOTIDE SEQUENCE [LARGE SCALE GENOMIC DNA]</scope>
    <source>
        <strain evidence="4 5">NBRC 106136</strain>
    </source>
</reference>
<organism evidence="4 5">
    <name type="scientific">Microvirga aerophila</name>
    <dbReference type="NCBI Taxonomy" id="670291"/>
    <lineage>
        <taxon>Bacteria</taxon>
        <taxon>Pseudomonadati</taxon>
        <taxon>Pseudomonadota</taxon>
        <taxon>Alphaproteobacteria</taxon>
        <taxon>Hyphomicrobiales</taxon>
        <taxon>Methylobacteriaceae</taxon>
        <taxon>Microvirga</taxon>
    </lineage>
</organism>
<keyword evidence="1" id="KW-0175">Coiled coil</keyword>
<dbReference type="InterPro" id="IPR036365">
    <property type="entry name" value="PGBD-like_sf"/>
</dbReference>
<protein>
    <recommendedName>
        <fullName evidence="3">Peptidoglycan binding-like domain-containing protein</fullName>
    </recommendedName>
</protein>
<dbReference type="InterPro" id="IPR036366">
    <property type="entry name" value="PGBDSf"/>
</dbReference>
<dbReference type="EMBL" id="BJYU01000002">
    <property type="protein sequence ID" value="GEO12537.1"/>
    <property type="molecule type" value="Genomic_DNA"/>
</dbReference>
<feature type="coiled-coil region" evidence="1">
    <location>
        <begin position="41"/>
        <end position="113"/>
    </location>
</feature>
<comment type="caution">
    <text evidence="4">The sequence shown here is derived from an EMBL/GenBank/DDBJ whole genome shotgun (WGS) entry which is preliminary data.</text>
</comment>
<evidence type="ECO:0000256" key="2">
    <source>
        <dbReference type="SAM" id="MobiDB-lite"/>
    </source>
</evidence>
<evidence type="ECO:0000313" key="5">
    <source>
        <dbReference type="Proteomes" id="UP000321085"/>
    </source>
</evidence>
<dbReference type="AlphaFoldDB" id="A0A512BL14"/>
<sequence length="201" mass="21022">MEAQTSDKTTAYKVTSGVLGALALLGWGLYGYSAAFSGSQEDALREQTTRLQNEISQLNAEHRRVTAEYDQLRQSTGDLKIAQGQLASVQGQIKSLEQARAQLTESIAQARAQLGSALASDDGGPSQTGATSPANGPVRVDAVQEALTKLGYGPLTADGRMGSKTRQAIQAFERAQGITVTGNLEPATVQALEAASGISIQ</sequence>
<feature type="domain" description="Peptidoglycan binding-like" evidence="3">
    <location>
        <begin position="140"/>
        <end position="192"/>
    </location>
</feature>
<dbReference type="RefSeq" id="WP_162815563.1">
    <property type="nucleotide sequence ID" value="NZ_BJYU01000002.1"/>
</dbReference>